<reference evidence="2" key="1">
    <citation type="submission" date="2022-08" db="EMBL/GenBank/DDBJ databases">
        <title>A Global Phylogenomic Analysis of the Shiitake Genus Lentinula.</title>
        <authorList>
            <consortium name="DOE Joint Genome Institute"/>
            <person name="Sierra-Patev S."/>
            <person name="Min B."/>
            <person name="Naranjo-Ortiz M."/>
            <person name="Looney B."/>
            <person name="Konkel Z."/>
            <person name="Slot J.C."/>
            <person name="Sakamoto Y."/>
            <person name="Steenwyk J.L."/>
            <person name="Rokas A."/>
            <person name="Carro J."/>
            <person name="Camarero S."/>
            <person name="Ferreira P."/>
            <person name="Molpeceres G."/>
            <person name="Ruiz-Duenas F.J."/>
            <person name="Serrano A."/>
            <person name="Henrissat B."/>
            <person name="Drula E."/>
            <person name="Hughes K.W."/>
            <person name="Mata J.L."/>
            <person name="Ishikawa N.K."/>
            <person name="Vargas-Isla R."/>
            <person name="Ushijima S."/>
            <person name="Smith C.A."/>
            <person name="Ahrendt S."/>
            <person name="Andreopoulos W."/>
            <person name="He G."/>
            <person name="Labutti K."/>
            <person name="Lipzen A."/>
            <person name="Ng V."/>
            <person name="Riley R."/>
            <person name="Sandor L."/>
            <person name="Barry K."/>
            <person name="Martinez A.T."/>
            <person name="Xiao Y."/>
            <person name="Gibbons J.G."/>
            <person name="Terashima K."/>
            <person name="Grigoriev I.V."/>
            <person name="Hibbett D.S."/>
        </authorList>
    </citation>
    <scope>NUCLEOTIDE SEQUENCE</scope>
    <source>
        <strain evidence="2">RHP3577 ss4</strain>
    </source>
</reference>
<comment type="caution">
    <text evidence="2">The sequence shown here is derived from an EMBL/GenBank/DDBJ whole genome shotgun (WGS) entry which is preliminary data.</text>
</comment>
<protein>
    <submittedName>
        <fullName evidence="2">Uncharacterized protein</fullName>
    </submittedName>
</protein>
<keyword evidence="3" id="KW-1185">Reference proteome</keyword>
<dbReference type="EMBL" id="JANVFT010000002">
    <property type="protein sequence ID" value="KAJ4501179.1"/>
    <property type="molecule type" value="Genomic_DNA"/>
</dbReference>
<organism evidence="2 3">
    <name type="scientific">Lentinula lateritia</name>
    <dbReference type="NCBI Taxonomy" id="40482"/>
    <lineage>
        <taxon>Eukaryota</taxon>
        <taxon>Fungi</taxon>
        <taxon>Dikarya</taxon>
        <taxon>Basidiomycota</taxon>
        <taxon>Agaricomycotina</taxon>
        <taxon>Agaricomycetes</taxon>
        <taxon>Agaricomycetidae</taxon>
        <taxon>Agaricales</taxon>
        <taxon>Marasmiineae</taxon>
        <taxon>Omphalotaceae</taxon>
        <taxon>Lentinula</taxon>
    </lineage>
</organism>
<accession>A0ABQ8W0M7</accession>
<name>A0ABQ8W0M7_9AGAR</name>
<dbReference type="Proteomes" id="UP001150217">
    <property type="component" value="Unassembled WGS sequence"/>
</dbReference>
<sequence length="315" mass="35257">MSFPVPKKTPIEARTEKVLDVRTERIKDPETIYLGCSLSSQPSCHWQRNGRENVLVFTPKPVDNDETAMAEKCTEAVLSMVCRLRSDGFWLACDGGFSPASTIYQEFTDVELTAVGVIPDTATNPEAETFVMDWPIAQGNLRSLQDLVAVQGVSNKGFFVSAPNSTESIGYRFKHRLFEELDPSVEVADEDDRKILTDWPRKNDAVATALDKLLAQNPLKYRLYPLQAYDYHCEPIDALWYRKYLENAVVEVRFTLSHWPISGKSNGGGANVFRANIVDILVLCTPPPVVVSPRKRKVSSHHPASPTKKRVLSST</sequence>
<proteinExistence type="predicted"/>
<gene>
    <name evidence="2" type="ORF">C8R41DRAFT_190581</name>
</gene>
<evidence type="ECO:0000313" key="2">
    <source>
        <dbReference type="EMBL" id="KAJ4501179.1"/>
    </source>
</evidence>
<evidence type="ECO:0000313" key="3">
    <source>
        <dbReference type="Proteomes" id="UP001150217"/>
    </source>
</evidence>
<feature type="region of interest" description="Disordered" evidence="1">
    <location>
        <begin position="293"/>
        <end position="315"/>
    </location>
</feature>
<evidence type="ECO:0000256" key="1">
    <source>
        <dbReference type="SAM" id="MobiDB-lite"/>
    </source>
</evidence>